<evidence type="ECO:0000259" key="6">
    <source>
        <dbReference type="PROSITE" id="PS51787"/>
    </source>
</evidence>
<gene>
    <name evidence="7" type="ORF">LRAMOSA09464</name>
</gene>
<feature type="domain" description="Lon N-terminal" evidence="6">
    <location>
        <begin position="169"/>
        <end position="390"/>
    </location>
</feature>
<keyword evidence="2 4" id="KW-0863">Zinc-finger</keyword>
<dbReference type="InterPro" id="IPR013083">
    <property type="entry name" value="Znf_RING/FYVE/PHD"/>
</dbReference>
<dbReference type="PROSITE" id="PS00518">
    <property type="entry name" value="ZF_RING_1"/>
    <property type="match status" value="1"/>
</dbReference>
<evidence type="ECO:0000259" key="5">
    <source>
        <dbReference type="PROSITE" id="PS50089"/>
    </source>
</evidence>
<dbReference type="InterPro" id="IPR015947">
    <property type="entry name" value="PUA-like_sf"/>
</dbReference>
<protein>
    <recommendedName>
        <fullName evidence="8">RING-type domain-containing protein</fullName>
    </recommendedName>
</protein>
<accession>A0A077WGY2</accession>
<dbReference type="PANTHER" id="PTHR23327:SF42">
    <property type="entry name" value="LON PEPTIDASE N-TERMINAL DOMAIN AND RING FINGER PROTEIN C14F5.10C"/>
    <property type="match status" value="1"/>
</dbReference>
<dbReference type="SMART" id="SM00464">
    <property type="entry name" value="LON"/>
    <property type="match status" value="1"/>
</dbReference>
<dbReference type="SUPFAM" id="SSF88697">
    <property type="entry name" value="PUA domain-like"/>
    <property type="match status" value="1"/>
</dbReference>
<feature type="domain" description="RING-type" evidence="5">
    <location>
        <begin position="87"/>
        <end position="125"/>
    </location>
</feature>
<dbReference type="InterPro" id="IPR017907">
    <property type="entry name" value="Znf_RING_CS"/>
</dbReference>
<sequence>MDSLLQCAACDSHLYEPVTLSCGYTICRSCTPPLSSDATVFVCPAKQCRQKTHLFARNQPALETDSTIQHILETLSTSLDITSLLCCPQCHHMLCEPVTTQCGHTICYGCLLKLKCQGKSCIECQSPLPQYNYLKHQASVNHLLEQMVHFVYPDMQKQMISSLQIECRSPLMTTGSIILPRQRTHLSLFKSSDLYLLSKALLYSNGSLYLPVVPHMKSTSPRYGTLLEIIGVEERYSPISGKAVLLNVLGRERIKVLDSEQGKDDDGMDITVATFGQVPIHTMDDYDIVRSTACDIEMMIRQLAEQDMTVVSQQQSHRLTTHVAGLLGRQWLEDMQQQQGQLPSPAKPDSLVWWVAVALPMTVEQRYRLLCSESLQHRLHLVLSWITQLSSQWQYCRHMANQALATVFDQQPFNKMV</sequence>
<dbReference type="EMBL" id="LK023322">
    <property type="protein sequence ID" value="CDS06941.1"/>
    <property type="molecule type" value="Genomic_DNA"/>
</dbReference>
<reference evidence="7" key="1">
    <citation type="journal article" date="2014" name="Genome Announc.">
        <title>De novo whole-genome sequence and genome annotation of Lichtheimia ramosa.</title>
        <authorList>
            <person name="Linde J."/>
            <person name="Schwartze V."/>
            <person name="Binder U."/>
            <person name="Lass-Florl C."/>
            <person name="Voigt K."/>
            <person name="Horn F."/>
        </authorList>
    </citation>
    <scope>NUCLEOTIDE SEQUENCE</scope>
    <source>
        <strain evidence="7">JMRC FSU:6197</strain>
    </source>
</reference>
<dbReference type="PROSITE" id="PS51787">
    <property type="entry name" value="LON_N"/>
    <property type="match status" value="1"/>
</dbReference>
<dbReference type="GO" id="GO:0061630">
    <property type="term" value="F:ubiquitin protein ligase activity"/>
    <property type="evidence" value="ECO:0007669"/>
    <property type="project" value="TreeGrafter"/>
</dbReference>
<dbReference type="InterPro" id="IPR003111">
    <property type="entry name" value="Lon_prtase_N"/>
</dbReference>
<dbReference type="OrthoDB" id="264917at2759"/>
<dbReference type="InterPro" id="IPR046336">
    <property type="entry name" value="Lon_prtase_N_sf"/>
</dbReference>
<feature type="domain" description="RING-type" evidence="5">
    <location>
        <begin position="7"/>
        <end position="47"/>
    </location>
</feature>
<dbReference type="Gene3D" id="3.30.40.10">
    <property type="entry name" value="Zinc/RING finger domain, C3HC4 (zinc finger)"/>
    <property type="match status" value="2"/>
</dbReference>
<dbReference type="PROSITE" id="PS50089">
    <property type="entry name" value="ZF_RING_2"/>
    <property type="match status" value="2"/>
</dbReference>
<dbReference type="PANTHER" id="PTHR23327">
    <property type="entry name" value="RING FINGER PROTEIN 127"/>
    <property type="match status" value="1"/>
</dbReference>
<evidence type="ECO:0008006" key="8">
    <source>
        <dbReference type="Google" id="ProtNLM"/>
    </source>
</evidence>
<evidence type="ECO:0000256" key="3">
    <source>
        <dbReference type="ARBA" id="ARBA00022833"/>
    </source>
</evidence>
<dbReference type="AlphaFoldDB" id="A0A077WGY2"/>
<proteinExistence type="predicted"/>
<evidence type="ECO:0000313" key="7">
    <source>
        <dbReference type="EMBL" id="CDS06941.1"/>
    </source>
</evidence>
<dbReference type="Gene3D" id="1.20.58.1480">
    <property type="match status" value="1"/>
</dbReference>
<dbReference type="Pfam" id="PF02190">
    <property type="entry name" value="LON_substr_bdg"/>
    <property type="match status" value="1"/>
</dbReference>
<evidence type="ECO:0000256" key="1">
    <source>
        <dbReference type="ARBA" id="ARBA00022723"/>
    </source>
</evidence>
<dbReference type="Gene3D" id="2.30.130.40">
    <property type="entry name" value="LON domain-like"/>
    <property type="match status" value="1"/>
</dbReference>
<dbReference type="SUPFAM" id="SSF57850">
    <property type="entry name" value="RING/U-box"/>
    <property type="match status" value="2"/>
</dbReference>
<dbReference type="InterPro" id="IPR001841">
    <property type="entry name" value="Znf_RING"/>
</dbReference>
<name>A0A077WGY2_9FUNG</name>
<evidence type="ECO:0000256" key="4">
    <source>
        <dbReference type="PROSITE-ProRule" id="PRU00175"/>
    </source>
</evidence>
<keyword evidence="3" id="KW-0862">Zinc</keyword>
<organism evidence="7">
    <name type="scientific">Lichtheimia ramosa</name>
    <dbReference type="NCBI Taxonomy" id="688394"/>
    <lineage>
        <taxon>Eukaryota</taxon>
        <taxon>Fungi</taxon>
        <taxon>Fungi incertae sedis</taxon>
        <taxon>Mucoromycota</taxon>
        <taxon>Mucoromycotina</taxon>
        <taxon>Mucoromycetes</taxon>
        <taxon>Mucorales</taxon>
        <taxon>Lichtheimiaceae</taxon>
        <taxon>Lichtheimia</taxon>
    </lineage>
</organism>
<evidence type="ECO:0000256" key="2">
    <source>
        <dbReference type="ARBA" id="ARBA00022771"/>
    </source>
</evidence>
<dbReference type="SMART" id="SM00184">
    <property type="entry name" value="RING"/>
    <property type="match status" value="2"/>
</dbReference>
<keyword evidence="1" id="KW-0479">Metal-binding</keyword>
<dbReference type="GO" id="GO:0008270">
    <property type="term" value="F:zinc ion binding"/>
    <property type="evidence" value="ECO:0007669"/>
    <property type="project" value="UniProtKB-KW"/>
</dbReference>